<dbReference type="Proteomes" id="UP000316733">
    <property type="component" value="Segment"/>
</dbReference>
<sequence length="150" mass="17534">MKLHNMNGNIFIRFEVDTSSDNFVEKVYEEIMQLPAKLYFEKIERRTWFCSFYTGYDELVEFVNEIKDRVSSEGVFFDRPLQLTLINSGGVEVNISDIEPDLHYLFDNDITTTKLISMEGSCNMVDLLMCEWVPINIRTSIAKAFTDKFL</sequence>
<organism evidence="1 2">
    <name type="scientific">Pseudomonas phage vB_PaeM_PA5oct</name>
    <dbReference type="NCBI Taxonomy" id="2163605"/>
    <lineage>
        <taxon>Viruses</taxon>
        <taxon>Duplodnaviria</taxon>
        <taxon>Heunggongvirae</taxon>
        <taxon>Uroviricota</taxon>
        <taxon>Caudoviricetes</taxon>
        <taxon>Arenbergviridae</taxon>
        <taxon>Wroclawvirus</taxon>
        <taxon>Wroclawvirus PA5oct</taxon>
    </lineage>
</organism>
<gene>
    <name evidence="1" type="ORF">EST35_0079</name>
</gene>
<evidence type="ECO:0000313" key="1">
    <source>
        <dbReference type="EMBL" id="QCG75961.1"/>
    </source>
</evidence>
<name>A0A4Y5JUX9_9CAUD</name>
<proteinExistence type="predicted"/>
<evidence type="ECO:0000313" key="2">
    <source>
        <dbReference type="Proteomes" id="UP000316733"/>
    </source>
</evidence>
<dbReference type="EMBL" id="MK797984">
    <property type="protein sequence ID" value="QCG75961.1"/>
    <property type="molecule type" value="Genomic_DNA"/>
</dbReference>
<keyword evidence="2" id="KW-1185">Reference proteome</keyword>
<reference evidence="2" key="1">
    <citation type="journal article" date="2020" name="bioRxiv">
        <title>Integrative omics analysis of Pseudomonas aeruginosa virus PA5oct highlights the molecular complexity of jumbo phages.</title>
        <authorList>
            <person name="Lood C."/>
            <person name="Danis-Wlodarczyk K."/>
            <person name="Blasdel B.G."/>
            <person name="Jang H.B."/>
            <person name="Vandenheuvel D."/>
            <person name="Briers Y."/>
            <person name="Noben J.-P."/>
            <person name="van Noort V."/>
            <person name="Drulis-Kawa Z."/>
            <person name="Lavigne R."/>
        </authorList>
    </citation>
    <scope>NUCLEOTIDE SEQUENCE [LARGE SCALE GENOMIC DNA]</scope>
</reference>
<accession>A0A4Y5JUX9</accession>
<protein>
    <submittedName>
        <fullName evidence="1">Uncharacterized protein</fullName>
    </submittedName>
</protein>